<feature type="active site" description="Nucleophile" evidence="3">
    <location>
        <position position="33"/>
    </location>
</feature>
<dbReference type="PANTHER" id="PTHR46115">
    <property type="entry name" value="THIOREDOXIN-LIKE PROTEIN 1"/>
    <property type="match status" value="1"/>
</dbReference>
<dbReference type="EMBL" id="JAIZAY010000006">
    <property type="protein sequence ID" value="KAJ8040567.1"/>
    <property type="molecule type" value="Genomic_DNA"/>
</dbReference>
<dbReference type="AlphaFoldDB" id="A0A9Q1C902"/>
<feature type="domain" description="Thioredoxin" evidence="5">
    <location>
        <begin position="1"/>
        <end position="109"/>
    </location>
</feature>
<feature type="site" description="Contributes to redox potential value" evidence="3">
    <location>
        <position position="34"/>
    </location>
</feature>
<dbReference type="PROSITE" id="PS51352">
    <property type="entry name" value="THIOREDOXIN_2"/>
    <property type="match status" value="1"/>
</dbReference>
<keyword evidence="7" id="KW-1185">Reference proteome</keyword>
<evidence type="ECO:0000256" key="4">
    <source>
        <dbReference type="PIRSR" id="PIRSR000077-4"/>
    </source>
</evidence>
<evidence type="ECO:0000256" key="3">
    <source>
        <dbReference type="PIRSR" id="PIRSR000077-1"/>
    </source>
</evidence>
<evidence type="ECO:0000256" key="2">
    <source>
        <dbReference type="PIRNR" id="PIRNR000077"/>
    </source>
</evidence>
<feature type="site" description="Deprotonates C-terminal active site Cys" evidence="3">
    <location>
        <position position="27"/>
    </location>
</feature>
<dbReference type="SUPFAM" id="SSF52833">
    <property type="entry name" value="Thioredoxin-like"/>
    <property type="match status" value="1"/>
</dbReference>
<feature type="active site" description="Nucleophile" evidence="3">
    <location>
        <position position="36"/>
    </location>
</feature>
<dbReference type="InterPro" id="IPR013766">
    <property type="entry name" value="Thioredoxin_domain"/>
</dbReference>
<evidence type="ECO:0000313" key="6">
    <source>
        <dbReference type="EMBL" id="KAJ8040567.1"/>
    </source>
</evidence>
<dbReference type="Gene3D" id="3.40.30.10">
    <property type="entry name" value="Glutaredoxin"/>
    <property type="match status" value="1"/>
</dbReference>
<dbReference type="OrthoDB" id="2121326at2759"/>
<feature type="site" description="Contributes to redox potential value" evidence="3">
    <location>
        <position position="35"/>
    </location>
</feature>
<dbReference type="Pfam" id="PF00085">
    <property type="entry name" value="Thioredoxin"/>
    <property type="match status" value="1"/>
</dbReference>
<reference evidence="6" key="1">
    <citation type="submission" date="2021-10" db="EMBL/GenBank/DDBJ databases">
        <title>Tropical sea cucumber genome reveals ecological adaptation and Cuvierian tubules defense mechanism.</title>
        <authorList>
            <person name="Chen T."/>
        </authorList>
    </citation>
    <scope>NUCLEOTIDE SEQUENCE</scope>
    <source>
        <strain evidence="6">Nanhai2018</strain>
        <tissue evidence="6">Muscle</tissue>
    </source>
</reference>
<keyword evidence="4" id="KW-0676">Redox-active center</keyword>
<gene>
    <name evidence="6" type="ORF">HOLleu_14892</name>
</gene>
<dbReference type="Proteomes" id="UP001152320">
    <property type="component" value="Chromosome 6"/>
</dbReference>
<dbReference type="InterPro" id="IPR036249">
    <property type="entry name" value="Thioredoxin-like_sf"/>
</dbReference>
<dbReference type="PRINTS" id="PR00421">
    <property type="entry name" value="THIOREDOXIN"/>
</dbReference>
<evidence type="ECO:0000256" key="1">
    <source>
        <dbReference type="ARBA" id="ARBA00023157"/>
    </source>
</evidence>
<evidence type="ECO:0000313" key="7">
    <source>
        <dbReference type="Proteomes" id="UP001152320"/>
    </source>
</evidence>
<keyword evidence="1 4" id="KW-1015">Disulfide bond</keyword>
<dbReference type="PIRSF" id="PIRSF000077">
    <property type="entry name" value="Thioredoxin"/>
    <property type="match status" value="1"/>
</dbReference>
<comment type="similarity">
    <text evidence="2">Belongs to the thioredoxin family.</text>
</comment>
<name>A0A9Q1C902_HOLLE</name>
<dbReference type="InterPro" id="IPR005746">
    <property type="entry name" value="Thioredoxin"/>
</dbReference>
<dbReference type="GO" id="GO:0015035">
    <property type="term" value="F:protein-disulfide reductase activity"/>
    <property type="evidence" value="ECO:0007669"/>
    <property type="project" value="InterPro"/>
</dbReference>
<dbReference type="InterPro" id="IPR017937">
    <property type="entry name" value="Thioredoxin_CS"/>
</dbReference>
<protein>
    <recommendedName>
        <fullName evidence="2">Thioredoxin</fullName>
    </recommendedName>
</protein>
<dbReference type="PROSITE" id="PS00194">
    <property type="entry name" value="THIOREDOXIN_1"/>
    <property type="match status" value="1"/>
</dbReference>
<dbReference type="CDD" id="cd02947">
    <property type="entry name" value="TRX_family"/>
    <property type="match status" value="1"/>
</dbReference>
<feature type="disulfide bond" description="Redox-active" evidence="4">
    <location>
        <begin position="33"/>
        <end position="36"/>
    </location>
</feature>
<proteinExistence type="inferred from homology"/>
<sequence length="113" mass="12651">MPVQEIADHSSFMKLLEEAGDKLVLVDFYACWCGPCKQIANPLKKLSDDPKYASVIFAKVDVDVNGETAEACEINCMPTFQFFHQAKKVEEFSGANKAKLIELLNSLVEKYSK</sequence>
<evidence type="ECO:0000259" key="5">
    <source>
        <dbReference type="PROSITE" id="PS51352"/>
    </source>
</evidence>
<accession>A0A9Q1C902</accession>
<comment type="caution">
    <text evidence="6">The sequence shown here is derived from an EMBL/GenBank/DDBJ whole genome shotgun (WGS) entry which is preliminary data.</text>
</comment>
<organism evidence="6 7">
    <name type="scientific">Holothuria leucospilota</name>
    <name type="common">Black long sea cucumber</name>
    <name type="synonym">Mertensiothuria leucospilota</name>
    <dbReference type="NCBI Taxonomy" id="206669"/>
    <lineage>
        <taxon>Eukaryota</taxon>
        <taxon>Metazoa</taxon>
        <taxon>Echinodermata</taxon>
        <taxon>Eleutherozoa</taxon>
        <taxon>Echinozoa</taxon>
        <taxon>Holothuroidea</taxon>
        <taxon>Aspidochirotacea</taxon>
        <taxon>Aspidochirotida</taxon>
        <taxon>Holothuriidae</taxon>
        <taxon>Holothuria</taxon>
    </lineage>
</organism>